<dbReference type="CDD" id="cd05253">
    <property type="entry name" value="UDP_GE_SDE_e"/>
    <property type="match status" value="1"/>
</dbReference>
<dbReference type="Pfam" id="PF01370">
    <property type="entry name" value="Epimerase"/>
    <property type="match status" value="1"/>
</dbReference>
<feature type="domain" description="NAD-dependent epimerase/dehydratase" evidence="2">
    <location>
        <begin position="3"/>
        <end position="256"/>
    </location>
</feature>
<dbReference type="InterPro" id="IPR001509">
    <property type="entry name" value="Epimerase_deHydtase"/>
</dbReference>
<evidence type="ECO:0000259" key="2">
    <source>
        <dbReference type="Pfam" id="PF01370"/>
    </source>
</evidence>
<dbReference type="EMBL" id="JAFLNL010000002">
    <property type="protein sequence ID" value="MBO0353285.1"/>
    <property type="molecule type" value="Genomic_DNA"/>
</dbReference>
<keyword evidence="4" id="KW-1185">Reference proteome</keyword>
<accession>A0ABS3G1L2</accession>
<proteinExistence type="predicted"/>
<keyword evidence="1" id="KW-0520">NAD</keyword>
<dbReference type="PANTHER" id="PTHR43574">
    <property type="entry name" value="EPIMERASE-RELATED"/>
    <property type="match status" value="1"/>
</dbReference>
<reference evidence="3 4" key="1">
    <citation type="submission" date="2021-03" db="EMBL/GenBank/DDBJ databases">
        <title>Muricauda lutimaris sp. nov. and Muricauda ruestringensis sp. nov, two marine members of the Flavobacteriaceae isolated from deep sea sediments of Western Pacific.</title>
        <authorList>
            <person name="Zhao S."/>
            <person name="Liu R."/>
        </authorList>
    </citation>
    <scope>NUCLEOTIDE SEQUENCE [LARGE SCALE GENOMIC DNA]</scope>
    <source>
        <strain evidence="3 4">BC31-1-A7</strain>
    </source>
</reference>
<dbReference type="Gene3D" id="3.40.50.720">
    <property type="entry name" value="NAD(P)-binding Rossmann-like Domain"/>
    <property type="match status" value="1"/>
</dbReference>
<dbReference type="PRINTS" id="PR01713">
    <property type="entry name" value="NUCEPIMERASE"/>
</dbReference>
<name>A0ABS3G1L2_9FLAO</name>
<organism evidence="3 4">
    <name type="scientific">Flagellimonas aurea</name>
    <dbReference type="NCBI Taxonomy" id="2915619"/>
    <lineage>
        <taxon>Bacteria</taxon>
        <taxon>Pseudomonadati</taxon>
        <taxon>Bacteroidota</taxon>
        <taxon>Flavobacteriia</taxon>
        <taxon>Flavobacteriales</taxon>
        <taxon>Flavobacteriaceae</taxon>
        <taxon>Flagellimonas</taxon>
    </lineage>
</organism>
<dbReference type="RefSeq" id="WP_207031871.1">
    <property type="nucleotide sequence ID" value="NZ_JAFLNL010000002.1"/>
</dbReference>
<comment type="caution">
    <text evidence="3">The sequence shown here is derived from an EMBL/GenBank/DDBJ whole genome shotgun (WGS) entry which is preliminary data.</text>
</comment>
<protein>
    <submittedName>
        <fullName evidence="3">NAD-dependent epimerase</fullName>
    </submittedName>
</protein>
<gene>
    <name evidence="3" type="ORF">J0656_04590</name>
</gene>
<dbReference type="SUPFAM" id="SSF51735">
    <property type="entry name" value="NAD(P)-binding Rossmann-fold domains"/>
    <property type="match status" value="1"/>
</dbReference>
<evidence type="ECO:0000313" key="3">
    <source>
        <dbReference type="EMBL" id="MBO0353285.1"/>
    </source>
</evidence>
<dbReference type="Gene3D" id="3.90.25.10">
    <property type="entry name" value="UDP-galactose 4-epimerase, domain 1"/>
    <property type="match status" value="1"/>
</dbReference>
<dbReference type="InterPro" id="IPR036291">
    <property type="entry name" value="NAD(P)-bd_dom_sf"/>
</dbReference>
<evidence type="ECO:0000313" key="4">
    <source>
        <dbReference type="Proteomes" id="UP000664044"/>
    </source>
</evidence>
<evidence type="ECO:0000256" key="1">
    <source>
        <dbReference type="ARBA" id="ARBA00023027"/>
    </source>
</evidence>
<sequence length="353" mass="40225">MRILVTGCAGFIGYHLTQKLIENGHNVMGIDNLNDYYDVRLKLDRLKELGIDSDNALHQNKAVASDSFKSFKFVRMSIEDRENLPQLFSHNHFDVVCNLAAQAGVRYSLENPEAYVDSNIVGFLNILECCKNHKIEHLVYASSSSVYGMNKKIPFTTTDSVDHPISLYAASKKSNELMAHTYSHLYGIRTTGLRFFTVYGPWGRPDMAMFLFTDAILKHKPIKVFNHGKLERDFTYIDDIVQGITQIVENRHTAAYNSDNLYHLYNIGNSKSVKLLDFIEAIEDEIGLKASKEMMPMQPGDVEKTWADVSGLERDYNYRPNTPIKSGIRKFITWYKTYYSSRNEVHGNGSTSA</sequence>
<dbReference type="Proteomes" id="UP000664044">
    <property type="component" value="Unassembled WGS sequence"/>
</dbReference>